<organism evidence="2 3">
    <name type="scientific">Paludisphaera borealis</name>
    <dbReference type="NCBI Taxonomy" id="1387353"/>
    <lineage>
        <taxon>Bacteria</taxon>
        <taxon>Pseudomonadati</taxon>
        <taxon>Planctomycetota</taxon>
        <taxon>Planctomycetia</taxon>
        <taxon>Isosphaerales</taxon>
        <taxon>Isosphaeraceae</taxon>
        <taxon>Paludisphaera</taxon>
    </lineage>
</organism>
<dbReference type="Proteomes" id="UP000186309">
    <property type="component" value="Chromosome"/>
</dbReference>
<dbReference type="EC" id="1.1.1.100" evidence="2"/>
<dbReference type="PANTHER" id="PTHR42879">
    <property type="entry name" value="3-OXOACYL-(ACYL-CARRIER-PROTEIN) REDUCTASE"/>
    <property type="match status" value="1"/>
</dbReference>
<protein>
    <submittedName>
        <fullName evidence="2">3-oxoacyl-[acyl-carrier-protein] reductase FabG</fullName>
        <ecNumber evidence="2">1.1.1.100</ecNumber>
    </submittedName>
</protein>
<dbReference type="InterPro" id="IPR002347">
    <property type="entry name" value="SDR_fam"/>
</dbReference>
<dbReference type="InterPro" id="IPR050259">
    <property type="entry name" value="SDR"/>
</dbReference>
<dbReference type="PRINTS" id="PR00081">
    <property type="entry name" value="GDHRDH"/>
</dbReference>
<dbReference type="OrthoDB" id="9804774at2"/>
<accession>A0A1U7CY41</accession>
<keyword evidence="2" id="KW-0560">Oxidoreductase</keyword>
<dbReference type="Pfam" id="PF00106">
    <property type="entry name" value="adh_short"/>
    <property type="match status" value="1"/>
</dbReference>
<dbReference type="Gene3D" id="3.40.50.720">
    <property type="entry name" value="NAD(P)-binding Rossmann-like Domain"/>
    <property type="match status" value="1"/>
</dbReference>
<sequence length="264" mass="28135">MDLQLRGKRALVTGSTVGIGFAAAAGLYREGASVVVNGRSRQRVEEAVEKLRGTSGDGEVSGIAADLSTAEGVNDLIRQLPEVDILVNNLGIFEPKPFEEIPDADWMRFFETNVLSGVRLTRHYLPGMKARNWGRVVFVSSESAVQIPAEMIHYGMTKTAQLAVARGVAETVAGTGITVNSVLPGPTESEGVATFVADLARQRGVDRSVVEAEFFQTARPSSLIKRFATVEEVANMIVYVCSPLASATNGAALRVDGGVVRSIV</sequence>
<dbReference type="EMBL" id="CP019082">
    <property type="protein sequence ID" value="APW63864.1"/>
    <property type="molecule type" value="Genomic_DNA"/>
</dbReference>
<evidence type="ECO:0000313" key="3">
    <source>
        <dbReference type="Proteomes" id="UP000186309"/>
    </source>
</evidence>
<reference evidence="3" key="1">
    <citation type="submission" date="2016-12" db="EMBL/GenBank/DDBJ databases">
        <title>Comparative genomics of four Isosphaeraceae planctomycetes: a common pool of plasmids and glycoside hydrolase genes.</title>
        <authorList>
            <person name="Ivanova A."/>
        </authorList>
    </citation>
    <scope>NUCLEOTIDE SEQUENCE [LARGE SCALE GENOMIC DNA]</scope>
    <source>
        <strain evidence="3">PX4</strain>
    </source>
</reference>
<dbReference type="FunFam" id="3.40.50.720:FF:000084">
    <property type="entry name" value="Short-chain dehydrogenase reductase"/>
    <property type="match status" value="1"/>
</dbReference>
<dbReference type="RefSeq" id="WP_076350165.1">
    <property type="nucleotide sequence ID" value="NZ_CP019082.1"/>
</dbReference>
<gene>
    <name evidence="2" type="primary">fabG_8</name>
    <name evidence="2" type="ORF">BSF38_05446</name>
</gene>
<dbReference type="KEGG" id="pbor:BSF38_05446"/>
<evidence type="ECO:0000313" key="2">
    <source>
        <dbReference type="EMBL" id="APW63864.1"/>
    </source>
</evidence>
<proteinExistence type="inferred from homology"/>
<comment type="similarity">
    <text evidence="1">Belongs to the short-chain dehydrogenases/reductases (SDR) family.</text>
</comment>
<name>A0A1U7CY41_9BACT</name>
<dbReference type="AlphaFoldDB" id="A0A1U7CY41"/>
<dbReference type="PANTHER" id="PTHR42879:SF6">
    <property type="entry name" value="NADPH-DEPENDENT REDUCTASE BACG"/>
    <property type="match status" value="1"/>
</dbReference>
<evidence type="ECO:0000256" key="1">
    <source>
        <dbReference type="ARBA" id="ARBA00006484"/>
    </source>
</evidence>
<dbReference type="STRING" id="1387353.BSF38_05446"/>
<dbReference type="InterPro" id="IPR036291">
    <property type="entry name" value="NAD(P)-bd_dom_sf"/>
</dbReference>
<dbReference type="GO" id="GO:0004316">
    <property type="term" value="F:3-oxoacyl-[acyl-carrier-protein] reductase (NADPH) activity"/>
    <property type="evidence" value="ECO:0007669"/>
    <property type="project" value="UniProtKB-EC"/>
</dbReference>
<keyword evidence="3" id="KW-1185">Reference proteome</keyword>
<dbReference type="SUPFAM" id="SSF51735">
    <property type="entry name" value="NAD(P)-binding Rossmann-fold domains"/>
    <property type="match status" value="1"/>
</dbReference>